<protein>
    <recommendedName>
        <fullName evidence="10">RING-type domain-containing protein</fullName>
    </recommendedName>
</protein>
<dbReference type="Gene3D" id="3.30.40.10">
    <property type="entry name" value="Zinc/RING finger domain, C3HC4 (zinc finger)"/>
    <property type="match status" value="2"/>
</dbReference>
<evidence type="ECO:0000313" key="9">
    <source>
        <dbReference type="Proteomes" id="UP000226192"/>
    </source>
</evidence>
<dbReference type="STRING" id="1399860.A0A2C5YFI2"/>
<dbReference type="AlphaFoldDB" id="A0A2C5YFI2"/>
<evidence type="ECO:0000259" key="7">
    <source>
        <dbReference type="PROSITE" id="PS51787"/>
    </source>
</evidence>
<feature type="region of interest" description="Disordered" evidence="5">
    <location>
        <begin position="490"/>
        <end position="526"/>
    </location>
</feature>
<dbReference type="InterPro" id="IPR046336">
    <property type="entry name" value="Lon_prtase_N_sf"/>
</dbReference>
<evidence type="ECO:0000256" key="5">
    <source>
        <dbReference type="SAM" id="MobiDB-lite"/>
    </source>
</evidence>
<keyword evidence="9" id="KW-1185">Reference proteome</keyword>
<gene>
    <name evidence="8" type="ORF">CDD81_577</name>
</gene>
<dbReference type="PROSITE" id="PS51787">
    <property type="entry name" value="LON_N"/>
    <property type="match status" value="1"/>
</dbReference>
<dbReference type="InterPro" id="IPR001841">
    <property type="entry name" value="Znf_RING"/>
</dbReference>
<keyword evidence="3" id="KW-0862">Zinc</keyword>
<feature type="domain" description="Lon N-terminal" evidence="7">
    <location>
        <begin position="340"/>
        <end position="621"/>
    </location>
</feature>
<dbReference type="CDD" id="cd16514">
    <property type="entry name" value="RING-HC_LONFs_rpt2"/>
    <property type="match status" value="1"/>
</dbReference>
<feature type="compositionally biased region" description="Basic and acidic residues" evidence="5">
    <location>
        <begin position="494"/>
        <end position="504"/>
    </location>
</feature>
<evidence type="ECO:0008006" key="10">
    <source>
        <dbReference type="Google" id="ProtNLM"/>
    </source>
</evidence>
<dbReference type="EMBL" id="NJET01000011">
    <property type="protein sequence ID" value="PHH66052.1"/>
    <property type="molecule type" value="Genomic_DNA"/>
</dbReference>
<dbReference type="Pfam" id="PF02190">
    <property type="entry name" value="LON_substr_bdg"/>
    <property type="match status" value="1"/>
</dbReference>
<accession>A0A2C5YFI2</accession>
<dbReference type="SUPFAM" id="SSF57850">
    <property type="entry name" value="RING/U-box"/>
    <property type="match status" value="1"/>
</dbReference>
<dbReference type="SMART" id="SM00464">
    <property type="entry name" value="LON"/>
    <property type="match status" value="1"/>
</dbReference>
<evidence type="ECO:0000256" key="3">
    <source>
        <dbReference type="ARBA" id="ARBA00022833"/>
    </source>
</evidence>
<dbReference type="PANTHER" id="PTHR23327">
    <property type="entry name" value="RING FINGER PROTEIN 127"/>
    <property type="match status" value="1"/>
</dbReference>
<dbReference type="Gene3D" id="2.30.130.40">
    <property type="entry name" value="LON domain-like"/>
    <property type="match status" value="1"/>
</dbReference>
<keyword evidence="1" id="KW-0479">Metal-binding</keyword>
<reference evidence="8 9" key="1">
    <citation type="submission" date="2017-06" db="EMBL/GenBank/DDBJ databases">
        <title>Ant-infecting Ophiocordyceps genomes reveal a high diversity of potential behavioral manipulation genes and a possible major role for enterotoxins.</title>
        <authorList>
            <person name="De Bekker C."/>
            <person name="Evans H.C."/>
            <person name="Brachmann A."/>
            <person name="Hughes D.P."/>
        </authorList>
    </citation>
    <scope>NUCLEOTIDE SEQUENCE [LARGE SCALE GENOMIC DNA]</scope>
    <source>
        <strain evidence="8 9">Map64</strain>
    </source>
</reference>
<dbReference type="OrthoDB" id="264917at2759"/>
<keyword evidence="2 4" id="KW-0863">Zinc-finger</keyword>
<dbReference type="InterPro" id="IPR013083">
    <property type="entry name" value="Znf_RING/FYVE/PHD"/>
</dbReference>
<evidence type="ECO:0000256" key="2">
    <source>
        <dbReference type="ARBA" id="ARBA00022771"/>
    </source>
</evidence>
<feature type="region of interest" description="Disordered" evidence="5">
    <location>
        <begin position="1"/>
        <end position="67"/>
    </location>
</feature>
<feature type="compositionally biased region" description="Basic and acidic residues" evidence="5">
    <location>
        <begin position="27"/>
        <end position="43"/>
    </location>
</feature>
<evidence type="ECO:0000313" key="8">
    <source>
        <dbReference type="EMBL" id="PHH66052.1"/>
    </source>
</evidence>
<dbReference type="GO" id="GO:0061630">
    <property type="term" value="F:ubiquitin protein ligase activity"/>
    <property type="evidence" value="ECO:0007669"/>
    <property type="project" value="TreeGrafter"/>
</dbReference>
<dbReference type="PANTHER" id="PTHR23327:SF42">
    <property type="entry name" value="LON PEPTIDASE N-TERMINAL DOMAIN AND RING FINGER PROTEIN C14F5.10C"/>
    <property type="match status" value="1"/>
</dbReference>
<proteinExistence type="predicted"/>
<feature type="compositionally biased region" description="Pro residues" evidence="5">
    <location>
        <begin position="47"/>
        <end position="57"/>
    </location>
</feature>
<organism evidence="8 9">
    <name type="scientific">Ophiocordyceps australis</name>
    <dbReference type="NCBI Taxonomy" id="1399860"/>
    <lineage>
        <taxon>Eukaryota</taxon>
        <taxon>Fungi</taxon>
        <taxon>Dikarya</taxon>
        <taxon>Ascomycota</taxon>
        <taxon>Pezizomycotina</taxon>
        <taxon>Sordariomycetes</taxon>
        <taxon>Hypocreomycetidae</taxon>
        <taxon>Hypocreales</taxon>
        <taxon>Ophiocordycipitaceae</taxon>
        <taxon>Ophiocordyceps</taxon>
    </lineage>
</organism>
<dbReference type="SUPFAM" id="SSF88697">
    <property type="entry name" value="PUA domain-like"/>
    <property type="match status" value="1"/>
</dbReference>
<dbReference type="InterPro" id="IPR017907">
    <property type="entry name" value="Znf_RING_CS"/>
</dbReference>
<evidence type="ECO:0000256" key="4">
    <source>
        <dbReference type="PROSITE-ProRule" id="PRU00175"/>
    </source>
</evidence>
<dbReference type="InterPro" id="IPR015947">
    <property type="entry name" value="PUA-like_sf"/>
</dbReference>
<sequence length="635" mass="70822">MASHQADLGPQSPANVCGVASAPPSLSDHHPDQQRRQPSDSLRRPSPQAPAEPPPWLPKHSDQAQTAADSVDALLDKTRAIVRLFQCHCCSIPYTSAYTLPCGRSICKRCLPRTHARNSITYPASPVRLEAFECPFDDCDKQHVLDDCSLDVIVNKTAAIFVDAIKLARSEALALHLLTHVAVQDAWRLAGLSSLRQSGMAPKTVAGGRLLATWTLAEAGELDYGAELVHRHVPVPGAPQEPDAYDAQTLAALQKAMRNEMDCQICYGLFIDPLTTGCGHTFCRSCLHRVLDHSRCCPVCRRALSINPLLKRSSCPSNYFISNLVETFWSTELKSRKALLAAEAALRQTELNLPLFVCTLAFPYMPTFLHIFEPRYRLMIRRALEGDRTFGMVLPKPQRRSGDAHFCELGTLLRIVNAQFYPDGRSLIETVGLSRFRVVRYGLLDGYTVAKTERVDDVSVEEEEALEATEVGYDADLDTAGNANLVVLDQGGQDAHDNDSDSKTLHSGGEPLAATDSLLHRPSTTRREGRPLTIEDLNMMSTESLICFAKDFVRRMGQQSARWMTDRMLAIYGECPDDPIVFPWWFASTLPVKEYEKYRLLATSSVRERFKICALWILEIQRSHWSRSLQDCVIL</sequence>
<evidence type="ECO:0000259" key="6">
    <source>
        <dbReference type="PROSITE" id="PS50089"/>
    </source>
</evidence>
<dbReference type="PROSITE" id="PS00518">
    <property type="entry name" value="ZF_RING_1"/>
    <property type="match status" value="1"/>
</dbReference>
<dbReference type="Gene3D" id="1.20.58.1480">
    <property type="match status" value="1"/>
</dbReference>
<dbReference type="SMART" id="SM00184">
    <property type="entry name" value="RING"/>
    <property type="match status" value="2"/>
</dbReference>
<dbReference type="Pfam" id="PF13923">
    <property type="entry name" value="zf-C3HC4_2"/>
    <property type="match status" value="1"/>
</dbReference>
<dbReference type="InterPro" id="IPR003111">
    <property type="entry name" value="Lon_prtase_N"/>
</dbReference>
<dbReference type="GO" id="GO:0008270">
    <property type="term" value="F:zinc ion binding"/>
    <property type="evidence" value="ECO:0007669"/>
    <property type="project" value="UniProtKB-KW"/>
</dbReference>
<evidence type="ECO:0000256" key="1">
    <source>
        <dbReference type="ARBA" id="ARBA00022723"/>
    </source>
</evidence>
<dbReference type="Proteomes" id="UP000226192">
    <property type="component" value="Unassembled WGS sequence"/>
</dbReference>
<name>A0A2C5YFI2_9HYPO</name>
<dbReference type="PROSITE" id="PS50089">
    <property type="entry name" value="ZF_RING_2"/>
    <property type="match status" value="1"/>
</dbReference>
<feature type="domain" description="RING-type" evidence="6">
    <location>
        <begin position="263"/>
        <end position="301"/>
    </location>
</feature>
<comment type="caution">
    <text evidence="8">The sequence shown here is derived from an EMBL/GenBank/DDBJ whole genome shotgun (WGS) entry which is preliminary data.</text>
</comment>